<keyword evidence="9" id="KW-1185">Reference proteome</keyword>
<dbReference type="GO" id="GO:0009279">
    <property type="term" value="C:cell outer membrane"/>
    <property type="evidence" value="ECO:0007669"/>
    <property type="project" value="UniProtKB-SubCell"/>
</dbReference>
<evidence type="ECO:0000256" key="5">
    <source>
        <dbReference type="ARBA" id="ARBA00038306"/>
    </source>
</evidence>
<evidence type="ECO:0000256" key="3">
    <source>
        <dbReference type="ARBA" id="ARBA00023136"/>
    </source>
</evidence>
<comment type="caution">
    <text evidence="8">The sequence shown here is derived from an EMBL/GenBank/DDBJ whole genome shotgun (WGS) entry which is preliminary data.</text>
</comment>
<name>A0A0R3CZU4_9BRAD</name>
<dbReference type="Pfam" id="PF13505">
    <property type="entry name" value="OMP_b-brl"/>
    <property type="match status" value="1"/>
</dbReference>
<keyword evidence="4" id="KW-0998">Cell outer membrane</keyword>
<dbReference type="InterPro" id="IPR027385">
    <property type="entry name" value="Beta-barrel_OMP"/>
</dbReference>
<feature type="domain" description="Outer membrane protein beta-barrel" evidence="7">
    <location>
        <begin position="9"/>
        <end position="241"/>
    </location>
</feature>
<comment type="subcellular location">
    <subcellularLocation>
        <location evidence="1">Cell outer membrane</location>
    </subcellularLocation>
</comment>
<dbReference type="OrthoDB" id="9815357at2"/>
<dbReference type="AlphaFoldDB" id="A0A0R3CZU4"/>
<dbReference type="InterPro" id="IPR011250">
    <property type="entry name" value="OMP/PagP_B-barrel"/>
</dbReference>
<feature type="chain" id="PRO_5006434977" description="Outer membrane protein beta-barrel domain-containing protein" evidence="6">
    <location>
        <begin position="21"/>
        <end position="242"/>
    </location>
</feature>
<organism evidence="8 9">
    <name type="scientific">Bradyrhizobium manausense</name>
    <dbReference type="NCBI Taxonomy" id="989370"/>
    <lineage>
        <taxon>Bacteria</taxon>
        <taxon>Pseudomonadati</taxon>
        <taxon>Pseudomonadota</taxon>
        <taxon>Alphaproteobacteria</taxon>
        <taxon>Hyphomicrobiales</taxon>
        <taxon>Nitrobacteraceae</taxon>
        <taxon>Bradyrhizobium</taxon>
    </lineage>
</organism>
<dbReference type="EMBL" id="LJYG01000108">
    <property type="protein sequence ID" value="KRQ03096.1"/>
    <property type="molecule type" value="Genomic_DNA"/>
</dbReference>
<evidence type="ECO:0000256" key="6">
    <source>
        <dbReference type="SAM" id="SignalP"/>
    </source>
</evidence>
<evidence type="ECO:0000256" key="1">
    <source>
        <dbReference type="ARBA" id="ARBA00004442"/>
    </source>
</evidence>
<feature type="signal peptide" evidence="6">
    <location>
        <begin position="1"/>
        <end position="20"/>
    </location>
</feature>
<dbReference type="SUPFAM" id="SSF56925">
    <property type="entry name" value="OMPA-like"/>
    <property type="match status" value="1"/>
</dbReference>
<comment type="similarity">
    <text evidence="5">Belongs to the Omp25/RopB family.</text>
</comment>
<dbReference type="Proteomes" id="UP000051936">
    <property type="component" value="Unassembled WGS sequence"/>
</dbReference>
<dbReference type="PANTHER" id="PTHR34001:SF3">
    <property type="entry name" value="BLL7405 PROTEIN"/>
    <property type="match status" value="1"/>
</dbReference>
<keyword evidence="2 6" id="KW-0732">Signal</keyword>
<dbReference type="PANTHER" id="PTHR34001">
    <property type="entry name" value="BLL7405 PROTEIN"/>
    <property type="match status" value="1"/>
</dbReference>
<accession>A0A0R3CZU4</accession>
<sequence>MFRTLCTTALLAFSATTATAADYARPVPPMVPPTFNWTGCYLGAHLGGGASDDRTISNAGGTVDFGAGGFIGGGQVGCDHQFASNWVVGAEGRAAWSGLSSQHASHVVFPALGNLAVPSQFGIKNDFLASITARFGYAYGSGWLFYGRGGVAWTHEKIDEGYINPTTGFAVDPSASVMRTGWTLGAGVEWAFAPCWSANVEYNYHDFGTNSPIQLISPTEGVTVAHLKDTIHAATIGVNYHY</sequence>
<protein>
    <recommendedName>
        <fullName evidence="7">Outer membrane protein beta-barrel domain-containing protein</fullName>
    </recommendedName>
</protein>
<evidence type="ECO:0000256" key="2">
    <source>
        <dbReference type="ARBA" id="ARBA00022729"/>
    </source>
</evidence>
<dbReference type="Gene3D" id="2.40.160.20">
    <property type="match status" value="1"/>
</dbReference>
<reference evidence="8 9" key="1">
    <citation type="submission" date="2015-09" db="EMBL/GenBank/DDBJ databases">
        <title>Draft Genome Sequence of Bradyrhizobium manausense Strain BR 3351T, a Novel Symbiotic Nitrogen-Fixing Alphaproteobacterium Isolated from Brazilian Amazon Rain Forest.</title>
        <authorList>
            <person name="De Araujo J.L."/>
            <person name="Zilli J.E."/>
        </authorList>
    </citation>
    <scope>NUCLEOTIDE SEQUENCE [LARGE SCALE GENOMIC DNA]</scope>
    <source>
        <strain evidence="8 9">BR3351</strain>
    </source>
</reference>
<evidence type="ECO:0000313" key="9">
    <source>
        <dbReference type="Proteomes" id="UP000051936"/>
    </source>
</evidence>
<dbReference type="RefSeq" id="WP_057754800.1">
    <property type="nucleotide sequence ID" value="NZ_LJYG01000108.1"/>
</dbReference>
<keyword evidence="3" id="KW-0472">Membrane</keyword>
<proteinExistence type="inferred from homology"/>
<dbReference type="InterPro" id="IPR051692">
    <property type="entry name" value="OMP-like"/>
</dbReference>
<evidence type="ECO:0000313" key="8">
    <source>
        <dbReference type="EMBL" id="KRQ03096.1"/>
    </source>
</evidence>
<evidence type="ECO:0000259" key="7">
    <source>
        <dbReference type="Pfam" id="PF13505"/>
    </source>
</evidence>
<gene>
    <name evidence="8" type="ORF">AOQ71_30495</name>
</gene>
<dbReference type="STRING" id="989370.AOQ71_30495"/>
<evidence type="ECO:0000256" key="4">
    <source>
        <dbReference type="ARBA" id="ARBA00023237"/>
    </source>
</evidence>